<protein>
    <submittedName>
        <fullName evidence="1">Uncharacterized protein</fullName>
    </submittedName>
</protein>
<name>A0A7X5XXR7_9SPHN</name>
<accession>A0A7X5XXR7</accession>
<evidence type="ECO:0000313" key="1">
    <source>
        <dbReference type="EMBL" id="NJB97286.1"/>
    </source>
</evidence>
<dbReference type="RefSeq" id="WP_167712864.1">
    <property type="nucleotide sequence ID" value="NZ_BAAADY010000013.1"/>
</dbReference>
<reference evidence="1 2" key="1">
    <citation type="submission" date="2020-03" db="EMBL/GenBank/DDBJ databases">
        <title>Genomic Encyclopedia of Type Strains, Phase IV (KMG-IV): sequencing the most valuable type-strain genomes for metagenomic binning, comparative biology and taxonomic classification.</title>
        <authorList>
            <person name="Goeker M."/>
        </authorList>
    </citation>
    <scope>NUCLEOTIDE SEQUENCE [LARGE SCALE GENOMIC DNA]</scope>
    <source>
        <strain evidence="1 2">DSM 7225</strain>
    </source>
</reference>
<organism evidence="1 2">
    <name type="scientific">Sphingomonas trueperi</name>
    <dbReference type="NCBI Taxonomy" id="53317"/>
    <lineage>
        <taxon>Bacteria</taxon>
        <taxon>Pseudomonadati</taxon>
        <taxon>Pseudomonadota</taxon>
        <taxon>Alphaproteobacteria</taxon>
        <taxon>Sphingomonadales</taxon>
        <taxon>Sphingomonadaceae</taxon>
        <taxon>Sphingomonas</taxon>
    </lineage>
</organism>
<dbReference type="EMBL" id="JAATJB010000004">
    <property type="protein sequence ID" value="NJB97286.1"/>
    <property type="molecule type" value="Genomic_DNA"/>
</dbReference>
<gene>
    <name evidence="1" type="ORF">GGR89_001598</name>
</gene>
<dbReference type="AlphaFoldDB" id="A0A7X5XXR7"/>
<comment type="caution">
    <text evidence="1">The sequence shown here is derived from an EMBL/GenBank/DDBJ whole genome shotgun (WGS) entry which is preliminary data.</text>
</comment>
<keyword evidence="2" id="KW-1185">Reference proteome</keyword>
<evidence type="ECO:0000313" key="2">
    <source>
        <dbReference type="Proteomes" id="UP000531251"/>
    </source>
</evidence>
<dbReference type="Proteomes" id="UP000531251">
    <property type="component" value="Unassembled WGS sequence"/>
</dbReference>
<sequence length="516" mass="57383">MERWVARVDDHSRARADRVESRLNEDDDLRSRVLAKPDHRERIFAALATGEIGYLRDRQRQWVSWIEDNPPHLWLSTSPTVIVDLDDRTADLHAFQRKYGCSPQQFARLIRHRGHDRPGPVLVNLRADDLSRYVTGGVSQLVGCVLAEVEHHPERFYRLQHVRAAAFRLMGVNWSELSARAAWAGQGYRKLHSALLAERSEAGYEVTRDAQWPVPNQFEGRIAYYLAVRDLAARHGGPLLDDPILDDWLQGGGDGVLEVMKVGGQLKDRMSRLYLHHHLLSAPLTGALGGDYAMLAREVDHASKTLIDKNVFTHALGAAAEGGRVGLATWMFRQQAGMDPRPGQTPQHVGKAPVSRYPDDDEFGQFLNRVDHNRVAILANRGEVLDEMNQVVERIAKRRRRAPRPLDVEEEIALFRDMVAIGAKDGCQIPATVLAAAGMAAAVATVATGSDTPTGVAAVSLAVGNFCTVIEKAKGVLSNHSWGEPIAERLDRLGNGLCKKRLDRVRIDRFVGTLRV</sequence>
<proteinExistence type="predicted"/>